<dbReference type="Pfam" id="PF04145">
    <property type="entry name" value="Ctr"/>
    <property type="match status" value="1"/>
</dbReference>
<feature type="transmembrane region" description="Helical" evidence="5">
    <location>
        <begin position="63"/>
        <end position="84"/>
    </location>
</feature>
<proteinExistence type="inferred from homology"/>
<evidence type="ECO:0000256" key="5">
    <source>
        <dbReference type="RuleBase" id="RU367022"/>
    </source>
</evidence>
<organism evidence="7 8">
    <name type="scientific">Kockovaella imperatae</name>
    <dbReference type="NCBI Taxonomy" id="4999"/>
    <lineage>
        <taxon>Eukaryota</taxon>
        <taxon>Fungi</taxon>
        <taxon>Dikarya</taxon>
        <taxon>Basidiomycota</taxon>
        <taxon>Agaricomycotina</taxon>
        <taxon>Tremellomycetes</taxon>
        <taxon>Tremellales</taxon>
        <taxon>Cuniculitremaceae</taxon>
        <taxon>Kockovaella</taxon>
    </lineage>
</organism>
<dbReference type="GeneID" id="33555883"/>
<keyword evidence="5" id="KW-0187">Copper transport</keyword>
<protein>
    <recommendedName>
        <fullName evidence="5">Copper transport protein</fullName>
    </recommendedName>
</protein>
<keyword evidence="5" id="KW-0186">Copper</keyword>
<comment type="caution">
    <text evidence="7">The sequence shown here is derived from an EMBL/GenBank/DDBJ whole genome shotgun (WGS) entry which is preliminary data.</text>
</comment>
<dbReference type="PANTHER" id="PTHR12483:SF27">
    <property type="entry name" value="COPPER TRANSPORT PROTEIN CTR1"/>
    <property type="match status" value="1"/>
</dbReference>
<dbReference type="OrthoDB" id="73901at2759"/>
<keyword evidence="5" id="KW-0406">Ion transport</keyword>
<comment type="similarity">
    <text evidence="5">Belongs to the copper transporter (Ctr) (TC 1.A.56) family. SLC31A subfamily.</text>
</comment>
<evidence type="ECO:0000256" key="1">
    <source>
        <dbReference type="ARBA" id="ARBA00004141"/>
    </source>
</evidence>
<dbReference type="PANTHER" id="PTHR12483">
    <property type="entry name" value="SOLUTE CARRIER FAMILY 31 COPPER TRANSPORTERS"/>
    <property type="match status" value="1"/>
</dbReference>
<feature type="transmembrane region" description="Helical" evidence="5">
    <location>
        <begin position="211"/>
        <end position="233"/>
    </location>
</feature>
<dbReference type="InParanoid" id="A0A1Y1UNU0"/>
<evidence type="ECO:0000313" key="7">
    <source>
        <dbReference type="EMBL" id="ORX39174.1"/>
    </source>
</evidence>
<evidence type="ECO:0000313" key="8">
    <source>
        <dbReference type="Proteomes" id="UP000193218"/>
    </source>
</evidence>
<evidence type="ECO:0000256" key="6">
    <source>
        <dbReference type="SAM" id="MobiDB-lite"/>
    </source>
</evidence>
<dbReference type="GO" id="GO:0005886">
    <property type="term" value="C:plasma membrane"/>
    <property type="evidence" value="ECO:0007669"/>
    <property type="project" value="TreeGrafter"/>
</dbReference>
<keyword evidence="5" id="KW-0813">Transport</keyword>
<sequence>MAPHEGHSVDMDMSGGDMSGMDNTPLNSYSRVCLVPGSSMGNMMMKMYFHGSIGDDYFLFKSWVPTSPGAIVGICIAVFILAIFDRYLAAMRRACDMYWRRGRVGFTVPRSGGTHAYAHPSLQNASNEGNRATGHSSTNGEGCSSTNVDTDQIDSLAADYSGLDEKLDPSTAHLPRAARLVEDPMRTARWSRPFQWGVDIPRGLLQSLQTLIHYVLMLTVMTFQLWFIIAIIVGSGVGEVLFGRFGSGLPGCP</sequence>
<dbReference type="AlphaFoldDB" id="A0A1Y1UNU0"/>
<feature type="compositionally biased region" description="Polar residues" evidence="6">
    <location>
        <begin position="121"/>
        <end position="147"/>
    </location>
</feature>
<evidence type="ECO:0000256" key="2">
    <source>
        <dbReference type="ARBA" id="ARBA00022692"/>
    </source>
</evidence>
<dbReference type="STRING" id="4999.A0A1Y1UNU0"/>
<comment type="subcellular location">
    <subcellularLocation>
        <location evidence="1 5">Membrane</location>
        <topology evidence="1 5">Multi-pass membrane protein</topology>
    </subcellularLocation>
</comment>
<dbReference type="EMBL" id="NBSH01000003">
    <property type="protein sequence ID" value="ORX39174.1"/>
    <property type="molecule type" value="Genomic_DNA"/>
</dbReference>
<name>A0A1Y1UNU0_9TREE</name>
<evidence type="ECO:0000256" key="4">
    <source>
        <dbReference type="ARBA" id="ARBA00023136"/>
    </source>
</evidence>
<dbReference type="InterPro" id="IPR007274">
    <property type="entry name" value="Cop_transporter"/>
</dbReference>
<keyword evidence="2 5" id="KW-0812">Transmembrane</keyword>
<accession>A0A1Y1UNU0</accession>
<keyword evidence="8" id="KW-1185">Reference proteome</keyword>
<dbReference type="GO" id="GO:0005375">
    <property type="term" value="F:copper ion transmembrane transporter activity"/>
    <property type="evidence" value="ECO:0007669"/>
    <property type="project" value="UniProtKB-UniRule"/>
</dbReference>
<evidence type="ECO:0000256" key="3">
    <source>
        <dbReference type="ARBA" id="ARBA00022989"/>
    </source>
</evidence>
<dbReference type="RefSeq" id="XP_021873037.1">
    <property type="nucleotide sequence ID" value="XM_022014075.1"/>
</dbReference>
<keyword evidence="4 5" id="KW-0472">Membrane</keyword>
<keyword evidence="3 5" id="KW-1133">Transmembrane helix</keyword>
<feature type="region of interest" description="Disordered" evidence="6">
    <location>
        <begin position="117"/>
        <end position="147"/>
    </location>
</feature>
<dbReference type="Proteomes" id="UP000193218">
    <property type="component" value="Unassembled WGS sequence"/>
</dbReference>
<reference evidence="7 8" key="1">
    <citation type="submission" date="2017-03" db="EMBL/GenBank/DDBJ databases">
        <title>Widespread Adenine N6-methylation of Active Genes in Fungi.</title>
        <authorList>
            <consortium name="DOE Joint Genome Institute"/>
            <person name="Mondo S.J."/>
            <person name="Dannebaum R.O."/>
            <person name="Kuo R.C."/>
            <person name="Louie K.B."/>
            <person name="Bewick A.J."/>
            <person name="Labutti K."/>
            <person name="Haridas S."/>
            <person name="Kuo A."/>
            <person name="Salamov A."/>
            <person name="Ahrendt S.R."/>
            <person name="Lau R."/>
            <person name="Bowen B.P."/>
            <person name="Lipzen A."/>
            <person name="Sullivan W."/>
            <person name="Andreopoulos W.B."/>
            <person name="Clum A."/>
            <person name="Lindquist E."/>
            <person name="Daum C."/>
            <person name="Northen T.R."/>
            <person name="Ramamoorthy G."/>
            <person name="Schmitz R.J."/>
            <person name="Gryganskyi A."/>
            <person name="Culley D."/>
            <person name="Magnuson J."/>
            <person name="James T.Y."/>
            <person name="O'Malley M.A."/>
            <person name="Stajich J.E."/>
            <person name="Spatafora J.W."/>
            <person name="Visel A."/>
            <person name="Grigoriev I.V."/>
        </authorList>
    </citation>
    <scope>NUCLEOTIDE SEQUENCE [LARGE SCALE GENOMIC DNA]</scope>
    <source>
        <strain evidence="7 8">NRRL Y-17943</strain>
    </source>
</reference>
<gene>
    <name evidence="7" type="ORF">BD324DRAFT_607564</name>
</gene>